<dbReference type="InterPro" id="IPR043128">
    <property type="entry name" value="Rev_trsase/Diguanyl_cyclase"/>
</dbReference>
<dbReference type="Pfam" id="PF03924">
    <property type="entry name" value="CHASE"/>
    <property type="match status" value="1"/>
</dbReference>
<dbReference type="InterPro" id="IPR042240">
    <property type="entry name" value="CHASE_sf"/>
</dbReference>
<dbReference type="SMART" id="SM00267">
    <property type="entry name" value="GGDEF"/>
    <property type="match status" value="1"/>
</dbReference>
<dbReference type="CDD" id="cd01948">
    <property type="entry name" value="EAL"/>
    <property type="match status" value="1"/>
</dbReference>
<sequence>MLVFAGNAWASEAVSLQLKWQQDFRSAGYYAALWQGYYEEEGLEVSILSSHREDGSILNPVTEILSGRADIAIGGLEILLARDQGKELLILAPVFQHMANAVFSLDPIEVASIHNLAGLRIAANGDDYAKEQIDALLRIHSVDTSGIVFVDAPATIDSLLDGLTDVIVANDAITLINAKENNLQLNQLKPFNFGLAFYGDTSFSHEKILDENSNMLEPFLRATVRGWEYALSHKLELSQRISSEYPRNEYTYDELVSYNLTLADNVESYMDYPLTEVGYGNKVRWANMIRQLQSIDVLETQLKYGDFIYVLNPDLIDSKVIILLAAGMAVFSGLLLYFMPLHRNIWPLFTVAIFLIVWAEQRFERNYLYEHQKELELDGIRQLNYVSSNLSRVLSQQASIINGVAAHVVSNPDLTYEDFERYARAVFSKISMLEYISLAPGLVVSMVYPLMGNEAVLGFDLANDGMQSDAVTRALESREVIITGPLNMIQGGGAIFNGREAIYLNDGNTETLWGGVAVALSSEVLYQLAGLFDPDISIDVSIRHDYGMFGEPFIIYGEEDVFSDPLALNTSITVGEDNWDLAANPIQGWNYLGNDLWILRFSAAALLMVFLLYLAFRQRALNKVAQFEKSIIQNESLSREVGKLALIGGWRVSPDRKIVQCSKQAAALMGIKHGSSDTIIDEVMNAFPAKQAEIFTKAFTKAITTGACFDIEIYRNGKKSVKEWLKVIGDTVEQEDGRFEVIGAVQNISERKVLSEVIQRQATFDLLTDLPNRFLFNDRLNAVVKRAAREKTQLAVLFVDLDKFKPVNDSLGHQVGDEFLKMVASRMSSCVRSSDTVARYSGDEFTIILEDIHSLASVLTIVEKVLSNINQPYILDNRQIFCSASMGIAMYPEDALEADDLVSMADHAMYEVKLSGGNGWHFFTKQMQEKSKRRHFLHNELRKAVANKELDVFYQPIVNVKDQKTVKYEALVRWFNKDGELMPTEEFISIAEESGLINEIDRFVLEKSSNFLIQHGEINGVQIGLTVNLSPRIFTSRDGSVELWLGLVQNICENIELTVEITERLLTQDSDRALDVLQKVKLCGASVAIDDFGTGYSSLSYLAKFPIDYIKIDQSFIKNLDTDSAAEMLTDTIINLAKRMQLQVIAEGVEELSHFEYLAGKGCEFAQGYYLGRPQNEQSLLDEFSEMEEVGALNVKTQGSV</sequence>
<dbReference type="SMART" id="SM01079">
    <property type="entry name" value="CHASE"/>
    <property type="match status" value="1"/>
</dbReference>
<dbReference type="Gene3D" id="3.30.70.270">
    <property type="match status" value="1"/>
</dbReference>
<dbReference type="CDD" id="cd01949">
    <property type="entry name" value="GGDEF"/>
    <property type="match status" value="1"/>
</dbReference>
<comment type="subcellular location">
    <subcellularLocation>
        <location evidence="1">Membrane</location>
    </subcellularLocation>
</comment>
<dbReference type="Pfam" id="PF09084">
    <property type="entry name" value="NMT1"/>
    <property type="match status" value="1"/>
</dbReference>
<dbReference type="GO" id="GO:0007165">
    <property type="term" value="P:signal transduction"/>
    <property type="evidence" value="ECO:0007669"/>
    <property type="project" value="UniProtKB-ARBA"/>
</dbReference>
<dbReference type="SUPFAM" id="SSF141868">
    <property type="entry name" value="EAL domain-like"/>
    <property type="match status" value="1"/>
</dbReference>
<evidence type="ECO:0000256" key="5">
    <source>
        <dbReference type="SAM" id="Phobius"/>
    </source>
</evidence>
<dbReference type="InterPro" id="IPR052155">
    <property type="entry name" value="Biofilm_reg_signaling"/>
</dbReference>
<reference evidence="10" key="1">
    <citation type="submission" date="2017-08" db="EMBL/GenBank/DDBJ databases">
        <title>A dynamic microbial community with high functional redundancy inhabits the cold, oxic subseafloor aquifer.</title>
        <authorList>
            <person name="Tully B.J."/>
            <person name="Wheat C.G."/>
            <person name="Glazer B.T."/>
            <person name="Huber J.A."/>
        </authorList>
    </citation>
    <scope>NUCLEOTIDE SEQUENCE [LARGE SCALE GENOMIC DNA]</scope>
</reference>
<evidence type="ECO:0000256" key="4">
    <source>
        <dbReference type="ARBA" id="ARBA00023136"/>
    </source>
</evidence>
<evidence type="ECO:0008006" key="11">
    <source>
        <dbReference type="Google" id="ProtNLM"/>
    </source>
</evidence>
<dbReference type="PROSITE" id="PS50887">
    <property type="entry name" value="GGDEF"/>
    <property type="match status" value="1"/>
</dbReference>
<dbReference type="SMART" id="SM00052">
    <property type="entry name" value="EAL"/>
    <property type="match status" value="1"/>
</dbReference>
<keyword evidence="3 5" id="KW-1133">Transmembrane helix</keyword>
<evidence type="ECO:0000259" key="8">
    <source>
        <dbReference type="PROSITE" id="PS50887"/>
    </source>
</evidence>
<dbReference type="PROSITE" id="PS50883">
    <property type="entry name" value="EAL"/>
    <property type="match status" value="1"/>
</dbReference>
<dbReference type="InterPro" id="IPR035919">
    <property type="entry name" value="EAL_sf"/>
</dbReference>
<accession>A0A2A4MQN4</accession>
<dbReference type="InterPro" id="IPR001633">
    <property type="entry name" value="EAL_dom"/>
</dbReference>
<feature type="domain" description="CHASE" evidence="6">
    <location>
        <begin position="443"/>
        <end position="504"/>
    </location>
</feature>
<dbReference type="SUPFAM" id="SSF53850">
    <property type="entry name" value="Periplasmic binding protein-like II"/>
    <property type="match status" value="1"/>
</dbReference>
<dbReference type="InterPro" id="IPR029787">
    <property type="entry name" value="Nucleotide_cyclase"/>
</dbReference>
<dbReference type="Pfam" id="PF00990">
    <property type="entry name" value="GGDEF"/>
    <property type="match status" value="1"/>
</dbReference>
<dbReference type="SUPFAM" id="SSF55785">
    <property type="entry name" value="PYP-like sensor domain (PAS domain)"/>
    <property type="match status" value="1"/>
</dbReference>
<dbReference type="AlphaFoldDB" id="A0A2A4MQN4"/>
<keyword evidence="2 5" id="KW-0812">Transmembrane</keyword>
<proteinExistence type="predicted"/>
<evidence type="ECO:0000259" key="7">
    <source>
        <dbReference type="PROSITE" id="PS50883"/>
    </source>
</evidence>
<comment type="caution">
    <text evidence="9">The sequence shown here is derived from an EMBL/GenBank/DDBJ whole genome shotgun (WGS) entry which is preliminary data.</text>
</comment>
<dbReference type="InterPro" id="IPR015168">
    <property type="entry name" value="SsuA/THI5"/>
</dbReference>
<dbReference type="InterPro" id="IPR000160">
    <property type="entry name" value="GGDEF_dom"/>
</dbReference>
<dbReference type="Proteomes" id="UP000218172">
    <property type="component" value="Unassembled WGS sequence"/>
</dbReference>
<feature type="domain" description="GGDEF" evidence="8">
    <location>
        <begin position="792"/>
        <end position="925"/>
    </location>
</feature>
<protein>
    <recommendedName>
        <fullName evidence="11">Diguanylate cyclase</fullName>
    </recommendedName>
</protein>
<feature type="transmembrane region" description="Helical" evidence="5">
    <location>
        <begin position="597"/>
        <end position="616"/>
    </location>
</feature>
<name>A0A2A4MQN4_9GAMM</name>
<dbReference type="PANTHER" id="PTHR44757:SF2">
    <property type="entry name" value="BIOFILM ARCHITECTURE MAINTENANCE PROTEIN MBAA"/>
    <property type="match status" value="1"/>
</dbReference>
<evidence type="ECO:0000313" key="9">
    <source>
        <dbReference type="EMBL" id="PCH62024.1"/>
    </source>
</evidence>
<dbReference type="Gene3D" id="3.40.190.10">
    <property type="entry name" value="Periplasmic binding protein-like II"/>
    <property type="match status" value="2"/>
</dbReference>
<evidence type="ECO:0000256" key="3">
    <source>
        <dbReference type="ARBA" id="ARBA00022989"/>
    </source>
</evidence>
<evidence type="ECO:0000259" key="6">
    <source>
        <dbReference type="PROSITE" id="PS50839"/>
    </source>
</evidence>
<feature type="domain" description="EAL" evidence="7">
    <location>
        <begin position="934"/>
        <end position="1188"/>
    </location>
</feature>
<evidence type="ECO:0000256" key="1">
    <source>
        <dbReference type="ARBA" id="ARBA00004370"/>
    </source>
</evidence>
<dbReference type="EMBL" id="NVQR01000047">
    <property type="protein sequence ID" value="PCH62024.1"/>
    <property type="molecule type" value="Genomic_DNA"/>
</dbReference>
<dbReference type="Gene3D" id="3.30.450.350">
    <property type="entry name" value="CHASE domain"/>
    <property type="match status" value="1"/>
</dbReference>
<gene>
    <name evidence="9" type="ORF">COC19_03460</name>
</gene>
<dbReference type="Gene3D" id="3.30.450.20">
    <property type="entry name" value="PAS domain"/>
    <property type="match status" value="1"/>
</dbReference>
<dbReference type="PANTHER" id="PTHR44757">
    <property type="entry name" value="DIGUANYLATE CYCLASE DGCP"/>
    <property type="match status" value="1"/>
</dbReference>
<dbReference type="InterPro" id="IPR006189">
    <property type="entry name" value="CHASE_dom"/>
</dbReference>
<dbReference type="Pfam" id="PF00563">
    <property type="entry name" value="EAL"/>
    <property type="match status" value="1"/>
</dbReference>
<dbReference type="PROSITE" id="PS50839">
    <property type="entry name" value="CHASE"/>
    <property type="match status" value="1"/>
</dbReference>
<dbReference type="InterPro" id="IPR035965">
    <property type="entry name" value="PAS-like_dom_sf"/>
</dbReference>
<dbReference type="NCBIfam" id="TIGR00254">
    <property type="entry name" value="GGDEF"/>
    <property type="match status" value="1"/>
</dbReference>
<dbReference type="GO" id="GO:0003824">
    <property type="term" value="F:catalytic activity"/>
    <property type="evidence" value="ECO:0007669"/>
    <property type="project" value="UniProtKB-ARBA"/>
</dbReference>
<evidence type="ECO:0000313" key="10">
    <source>
        <dbReference type="Proteomes" id="UP000218172"/>
    </source>
</evidence>
<dbReference type="Gene3D" id="3.20.20.450">
    <property type="entry name" value="EAL domain"/>
    <property type="match status" value="1"/>
</dbReference>
<organism evidence="9 10">
    <name type="scientific">SAR86 cluster bacterium</name>
    <dbReference type="NCBI Taxonomy" id="2030880"/>
    <lineage>
        <taxon>Bacteria</taxon>
        <taxon>Pseudomonadati</taxon>
        <taxon>Pseudomonadota</taxon>
        <taxon>Gammaproteobacteria</taxon>
        <taxon>SAR86 cluster</taxon>
    </lineage>
</organism>
<feature type="transmembrane region" description="Helical" evidence="5">
    <location>
        <begin position="320"/>
        <end position="339"/>
    </location>
</feature>
<keyword evidence="4 5" id="KW-0472">Membrane</keyword>
<evidence type="ECO:0000256" key="2">
    <source>
        <dbReference type="ARBA" id="ARBA00022692"/>
    </source>
</evidence>
<dbReference type="GO" id="GO:0016020">
    <property type="term" value="C:membrane"/>
    <property type="evidence" value="ECO:0007669"/>
    <property type="project" value="UniProtKB-SubCell"/>
</dbReference>
<dbReference type="SUPFAM" id="SSF55073">
    <property type="entry name" value="Nucleotide cyclase"/>
    <property type="match status" value="1"/>
</dbReference>